<name>B8BIS4_ORYSI</name>
<evidence type="ECO:0000256" key="4">
    <source>
        <dbReference type="ARBA" id="ARBA00022723"/>
    </source>
</evidence>
<comment type="similarity">
    <text evidence="2">Belongs to the cytochrome P450 family.</text>
</comment>
<evidence type="ECO:0000256" key="1">
    <source>
        <dbReference type="ARBA" id="ARBA00004370"/>
    </source>
</evidence>
<dbReference type="PANTHER" id="PTHR24282:SF196">
    <property type="entry name" value="CYTOCHROME P450 714C2"/>
    <property type="match status" value="1"/>
</dbReference>
<dbReference type="EMBL" id="CM000136">
    <property type="protein sequence ID" value="EEC67559.1"/>
    <property type="molecule type" value="Genomic_DNA"/>
</dbReference>
<protein>
    <submittedName>
        <fullName evidence="9">Uncharacterized protein</fullName>
    </submittedName>
</protein>
<evidence type="ECO:0000313" key="10">
    <source>
        <dbReference type="Proteomes" id="UP000007015"/>
    </source>
</evidence>
<evidence type="ECO:0000313" key="9">
    <source>
        <dbReference type="EMBL" id="EEC67559.1"/>
    </source>
</evidence>
<organism evidence="9 10">
    <name type="scientific">Oryza sativa subsp. indica</name>
    <name type="common">Rice</name>
    <dbReference type="NCBI Taxonomy" id="39946"/>
    <lineage>
        <taxon>Eukaryota</taxon>
        <taxon>Viridiplantae</taxon>
        <taxon>Streptophyta</taxon>
        <taxon>Embryophyta</taxon>
        <taxon>Tracheophyta</taxon>
        <taxon>Spermatophyta</taxon>
        <taxon>Magnoliopsida</taxon>
        <taxon>Liliopsida</taxon>
        <taxon>Poales</taxon>
        <taxon>Poaceae</taxon>
        <taxon>BOP clade</taxon>
        <taxon>Oryzoideae</taxon>
        <taxon>Oryzeae</taxon>
        <taxon>Oryzinae</taxon>
        <taxon>Oryza</taxon>
        <taxon>Oryza sativa</taxon>
    </lineage>
</organism>
<keyword evidence="10" id="KW-1185">Reference proteome</keyword>
<dbReference type="AlphaFoldDB" id="B8BIS4"/>
<keyword evidence="4" id="KW-0479">Metal-binding</keyword>
<accession>B8BIS4</accession>
<dbReference type="Gramene" id="BGIOSGA034695-TA">
    <property type="protein sequence ID" value="BGIOSGA034695-PA"/>
    <property type="gene ID" value="BGIOSGA034695"/>
</dbReference>
<evidence type="ECO:0000256" key="3">
    <source>
        <dbReference type="ARBA" id="ARBA00022617"/>
    </source>
</evidence>
<keyword evidence="7" id="KW-0503">Monooxygenase</keyword>
<reference evidence="9 10" key="1">
    <citation type="journal article" date="2005" name="PLoS Biol.">
        <title>The genomes of Oryza sativa: a history of duplications.</title>
        <authorList>
            <person name="Yu J."/>
            <person name="Wang J."/>
            <person name="Lin W."/>
            <person name="Li S."/>
            <person name="Li H."/>
            <person name="Zhou J."/>
            <person name="Ni P."/>
            <person name="Dong W."/>
            <person name="Hu S."/>
            <person name="Zeng C."/>
            <person name="Zhang J."/>
            <person name="Zhang Y."/>
            <person name="Li R."/>
            <person name="Xu Z."/>
            <person name="Li S."/>
            <person name="Li X."/>
            <person name="Zheng H."/>
            <person name="Cong L."/>
            <person name="Lin L."/>
            <person name="Yin J."/>
            <person name="Geng J."/>
            <person name="Li G."/>
            <person name="Shi J."/>
            <person name="Liu J."/>
            <person name="Lv H."/>
            <person name="Li J."/>
            <person name="Wang J."/>
            <person name="Deng Y."/>
            <person name="Ran L."/>
            <person name="Shi X."/>
            <person name="Wang X."/>
            <person name="Wu Q."/>
            <person name="Li C."/>
            <person name="Ren X."/>
            <person name="Wang J."/>
            <person name="Wang X."/>
            <person name="Li D."/>
            <person name="Liu D."/>
            <person name="Zhang X."/>
            <person name="Ji Z."/>
            <person name="Zhao W."/>
            <person name="Sun Y."/>
            <person name="Zhang Z."/>
            <person name="Bao J."/>
            <person name="Han Y."/>
            <person name="Dong L."/>
            <person name="Ji J."/>
            <person name="Chen P."/>
            <person name="Wu S."/>
            <person name="Liu J."/>
            <person name="Xiao Y."/>
            <person name="Bu D."/>
            <person name="Tan J."/>
            <person name="Yang L."/>
            <person name="Ye C."/>
            <person name="Zhang J."/>
            <person name="Xu J."/>
            <person name="Zhou Y."/>
            <person name="Yu Y."/>
            <person name="Zhang B."/>
            <person name="Zhuang S."/>
            <person name="Wei H."/>
            <person name="Liu B."/>
            <person name="Lei M."/>
            <person name="Yu H."/>
            <person name="Li Y."/>
            <person name="Xu H."/>
            <person name="Wei S."/>
            <person name="He X."/>
            <person name="Fang L."/>
            <person name="Zhang Z."/>
            <person name="Zhang Y."/>
            <person name="Huang X."/>
            <person name="Su Z."/>
            <person name="Tong W."/>
            <person name="Li J."/>
            <person name="Tong Z."/>
            <person name="Li S."/>
            <person name="Ye J."/>
            <person name="Wang L."/>
            <person name="Fang L."/>
            <person name="Lei T."/>
            <person name="Chen C."/>
            <person name="Chen H."/>
            <person name="Xu Z."/>
            <person name="Li H."/>
            <person name="Huang H."/>
            <person name="Zhang F."/>
            <person name="Xu H."/>
            <person name="Li N."/>
            <person name="Zhao C."/>
            <person name="Li S."/>
            <person name="Dong L."/>
            <person name="Huang Y."/>
            <person name="Li L."/>
            <person name="Xi Y."/>
            <person name="Qi Q."/>
            <person name="Li W."/>
            <person name="Zhang B."/>
            <person name="Hu W."/>
            <person name="Zhang Y."/>
            <person name="Tian X."/>
            <person name="Jiao Y."/>
            <person name="Liang X."/>
            <person name="Jin J."/>
            <person name="Gao L."/>
            <person name="Zheng W."/>
            <person name="Hao B."/>
            <person name="Liu S."/>
            <person name="Wang W."/>
            <person name="Yuan L."/>
            <person name="Cao M."/>
            <person name="McDermott J."/>
            <person name="Samudrala R."/>
            <person name="Wang J."/>
            <person name="Wong G.K."/>
            <person name="Yang H."/>
        </authorList>
    </citation>
    <scope>NUCLEOTIDE SEQUENCE [LARGE SCALE GENOMIC DNA]</scope>
    <source>
        <strain evidence="10">cv. 93-11</strain>
    </source>
</reference>
<evidence type="ECO:0000256" key="5">
    <source>
        <dbReference type="ARBA" id="ARBA00023002"/>
    </source>
</evidence>
<evidence type="ECO:0000256" key="2">
    <source>
        <dbReference type="ARBA" id="ARBA00010617"/>
    </source>
</evidence>
<dbReference type="InterPro" id="IPR050665">
    <property type="entry name" value="Cytochrome_P450_Monooxygen"/>
</dbReference>
<evidence type="ECO:0000256" key="8">
    <source>
        <dbReference type="ARBA" id="ARBA00023136"/>
    </source>
</evidence>
<dbReference type="GO" id="GO:0016020">
    <property type="term" value="C:membrane"/>
    <property type="evidence" value="ECO:0007669"/>
    <property type="project" value="UniProtKB-SubCell"/>
</dbReference>
<keyword evidence="5" id="KW-0560">Oxidoreductase</keyword>
<proteinExistence type="inferred from homology"/>
<keyword evidence="3" id="KW-0349">Heme</keyword>
<dbReference type="PANTHER" id="PTHR24282">
    <property type="entry name" value="CYTOCHROME P450 FAMILY MEMBER"/>
    <property type="match status" value="1"/>
</dbReference>
<evidence type="ECO:0000256" key="7">
    <source>
        <dbReference type="ARBA" id="ARBA00023033"/>
    </source>
</evidence>
<dbReference type="STRING" id="39946.B8BIS4"/>
<evidence type="ECO:0000256" key="6">
    <source>
        <dbReference type="ARBA" id="ARBA00023004"/>
    </source>
</evidence>
<dbReference type="HOGENOM" id="CLU_2594053_0_0_1"/>
<keyword evidence="8" id="KW-0472">Membrane</keyword>
<dbReference type="Proteomes" id="UP000007015">
    <property type="component" value="Chromosome 11"/>
</dbReference>
<dbReference type="GO" id="GO:0004497">
    <property type="term" value="F:monooxygenase activity"/>
    <property type="evidence" value="ECO:0007669"/>
    <property type="project" value="UniProtKB-KW"/>
</dbReference>
<dbReference type="GO" id="GO:0006629">
    <property type="term" value="P:lipid metabolic process"/>
    <property type="evidence" value="ECO:0007669"/>
    <property type="project" value="UniProtKB-ARBA"/>
</dbReference>
<comment type="subcellular location">
    <subcellularLocation>
        <location evidence="1">Membrane</location>
    </subcellularLocation>
</comment>
<gene>
    <name evidence="9" type="ORF">OsI_34896</name>
</gene>
<dbReference type="GO" id="GO:0046872">
    <property type="term" value="F:metal ion binding"/>
    <property type="evidence" value="ECO:0007669"/>
    <property type="project" value="UniProtKB-KW"/>
</dbReference>
<sequence length="80" mass="8978">MVKELANCKSLDLGKPCYLQKERGALLGMGILTSNGDLWVHQRKVIAPELFMERVKLTMVIQETLRLYPPASFVARGSSE</sequence>
<keyword evidence="6" id="KW-0408">Iron</keyword>